<dbReference type="InterPro" id="IPR005121">
    <property type="entry name" value="Fdx_antiC-bd"/>
</dbReference>
<organism evidence="20 21">
    <name type="scientific">Hanamia caeni</name>
    <dbReference type="NCBI Taxonomy" id="2294116"/>
    <lineage>
        <taxon>Bacteria</taxon>
        <taxon>Pseudomonadati</taxon>
        <taxon>Bacteroidota</taxon>
        <taxon>Chitinophagia</taxon>
        <taxon>Chitinophagales</taxon>
        <taxon>Chitinophagaceae</taxon>
        <taxon>Hanamia</taxon>
    </lineage>
</organism>
<evidence type="ECO:0000256" key="11">
    <source>
        <dbReference type="ARBA" id="ARBA00022884"/>
    </source>
</evidence>
<comment type="catalytic activity">
    <reaction evidence="14 15">
        <text>tRNA(Phe) + L-phenylalanine + ATP = L-phenylalanyl-tRNA(Phe) + AMP + diphosphate + H(+)</text>
        <dbReference type="Rhea" id="RHEA:19413"/>
        <dbReference type="Rhea" id="RHEA-COMP:9668"/>
        <dbReference type="Rhea" id="RHEA-COMP:9699"/>
        <dbReference type="ChEBI" id="CHEBI:15378"/>
        <dbReference type="ChEBI" id="CHEBI:30616"/>
        <dbReference type="ChEBI" id="CHEBI:33019"/>
        <dbReference type="ChEBI" id="CHEBI:58095"/>
        <dbReference type="ChEBI" id="CHEBI:78442"/>
        <dbReference type="ChEBI" id="CHEBI:78531"/>
        <dbReference type="ChEBI" id="CHEBI:456215"/>
        <dbReference type="EC" id="6.1.1.20"/>
    </reaction>
</comment>
<comment type="caution">
    <text evidence="20">The sequence shown here is derived from an EMBL/GenBank/DDBJ whole genome shotgun (WGS) entry which is preliminary data.</text>
</comment>
<feature type="binding site" evidence="15">
    <location>
        <position position="486"/>
    </location>
    <ligand>
        <name>Mg(2+)</name>
        <dbReference type="ChEBI" id="CHEBI:18420"/>
        <note>shared with alpha subunit</note>
    </ligand>
</feature>
<dbReference type="GO" id="GO:0006432">
    <property type="term" value="P:phenylalanyl-tRNA aminoacylation"/>
    <property type="evidence" value="ECO:0007669"/>
    <property type="project" value="UniProtKB-UniRule"/>
</dbReference>
<dbReference type="PANTHER" id="PTHR10947:SF0">
    <property type="entry name" value="PHENYLALANINE--TRNA LIGASE BETA SUBUNIT"/>
    <property type="match status" value="1"/>
</dbReference>
<dbReference type="GO" id="GO:0005524">
    <property type="term" value="F:ATP binding"/>
    <property type="evidence" value="ECO:0007669"/>
    <property type="project" value="UniProtKB-UniRule"/>
</dbReference>
<dbReference type="SUPFAM" id="SSF56037">
    <property type="entry name" value="PheT/TilS domain"/>
    <property type="match status" value="1"/>
</dbReference>
<dbReference type="RefSeq" id="WP_123120087.1">
    <property type="nucleotide sequence ID" value="NZ_RJJR01000005.1"/>
</dbReference>
<evidence type="ECO:0000256" key="9">
    <source>
        <dbReference type="ARBA" id="ARBA00022840"/>
    </source>
</evidence>
<keyword evidence="9 15" id="KW-0067">ATP-binding</keyword>
<dbReference type="Gene3D" id="3.30.930.10">
    <property type="entry name" value="Bira Bifunctional Protein, Domain 2"/>
    <property type="match status" value="1"/>
</dbReference>
<comment type="similarity">
    <text evidence="2 15">Belongs to the phenylalanyl-tRNA synthetase beta subunit family. Type 1 subfamily.</text>
</comment>
<keyword evidence="8 15" id="KW-0547">Nucleotide-binding</keyword>
<dbReference type="PROSITE" id="PS50886">
    <property type="entry name" value="TRBD"/>
    <property type="match status" value="1"/>
</dbReference>
<dbReference type="SMART" id="SM00874">
    <property type="entry name" value="B5"/>
    <property type="match status" value="1"/>
</dbReference>
<evidence type="ECO:0000256" key="5">
    <source>
        <dbReference type="ARBA" id="ARBA00022555"/>
    </source>
</evidence>
<dbReference type="Gene3D" id="3.50.40.10">
    <property type="entry name" value="Phenylalanyl-trna Synthetase, Chain B, domain 3"/>
    <property type="match status" value="1"/>
</dbReference>
<sequence length="818" mass="91010">MKISYNWLVEYLPIDEFTLKITGDPQKISEILTSVGLEVESLARYEQVKNGLEGLFTARVIACEPHPNADKLKITTVDNGKGEILQIVCGAPNVKAGQNVILAPVGATLYPLKGEPFSIKNAKIRGVESNGMLCAEDEIGLGTSHEGIMILAENTLPGTPLNDYFKLYADWIFEIGLTPNRMDAMSHLGVAKDVCAYLSHHLKRPAKVISPFKNHFKPDNRSRQLEVEIKDAKECERYAGVSISGIKVAKSPDWLQNKLKAIGLRPVNNIVDITNFILHETGQPLHAFDLDKIKGTKIKVETLAEGTPFITLDEKERKLRAEDIMICDGADTPMCIAGVFGGLHSGVTESTTDIFLESAVFNASSVRKSMLAHNLRTEAAVRFEKGINIGNTVEVLKRAAMMIKEIAGGTISSDIIDVYPVTRPKKEVTLSNFYLKKISGKKYHPDTIKDILTSLNYVIVREGIDSLQVEVPYSNPDISLPADIIEEIMRIDGLDNIEIPSSINITPSTDTGVVAAAQKSKIAGWLVGNGFFEIFTNSITNSKYFSKETLDTSVSIINSLSEDLNVMRPSMLPTGLECIAYNLNRKNNDLLFFEFGKTYLRSNNSYSESQKLAIYITGNVAIKTWNSPSRPSGIYFAKGVSEKILLLAGISNYKFEQKEENEDLEESLTATSKGKSLLTMGIVKKSRLEKFSIKQPVYYIDIDWDNLLDLSSKKEITFEPISKYPHVERDLSLLVNKNIPFGEIEELVKSLHIKKMQSIRLFDVFENEKLGPNKKSLAISFTFLDTEKTMTDEEVEKMMSKIITALKTKFDAVIRSNG</sequence>
<protein>
    <recommendedName>
        <fullName evidence="15">Phenylalanine--tRNA ligase beta subunit</fullName>
        <ecNumber evidence="15">6.1.1.20</ecNumber>
    </recommendedName>
    <alternativeName>
        <fullName evidence="15">Phenylalanyl-tRNA synthetase beta subunit</fullName>
        <shortName evidence="15">PheRS</shortName>
    </alternativeName>
</protein>
<keyword evidence="13 15" id="KW-0030">Aminoacyl-tRNA synthetase</keyword>
<evidence type="ECO:0000256" key="7">
    <source>
        <dbReference type="ARBA" id="ARBA00022723"/>
    </source>
</evidence>
<dbReference type="InterPro" id="IPR009061">
    <property type="entry name" value="DNA-bd_dom_put_sf"/>
</dbReference>
<dbReference type="FunFam" id="3.30.70.380:FF:000001">
    <property type="entry name" value="Phenylalanine--tRNA ligase beta subunit"/>
    <property type="match status" value="1"/>
</dbReference>
<evidence type="ECO:0000256" key="6">
    <source>
        <dbReference type="ARBA" id="ARBA00022598"/>
    </source>
</evidence>
<dbReference type="FunFam" id="2.40.50.140:FF:000045">
    <property type="entry name" value="Phenylalanine--tRNA ligase beta subunit"/>
    <property type="match status" value="1"/>
</dbReference>
<dbReference type="EMBL" id="RJJR01000005">
    <property type="protein sequence ID" value="RNI37246.1"/>
    <property type="molecule type" value="Genomic_DNA"/>
</dbReference>
<evidence type="ECO:0000313" key="21">
    <source>
        <dbReference type="Proteomes" id="UP000267223"/>
    </source>
</evidence>
<dbReference type="InterPro" id="IPR005147">
    <property type="entry name" value="tRNA_synthase_B5-dom"/>
</dbReference>
<dbReference type="SMART" id="SM00896">
    <property type="entry name" value="FDX-ACB"/>
    <property type="match status" value="1"/>
</dbReference>
<evidence type="ECO:0000256" key="13">
    <source>
        <dbReference type="ARBA" id="ARBA00023146"/>
    </source>
</evidence>
<keyword evidence="5 16" id="KW-0820">tRNA-binding</keyword>
<name>A0A3M9NHI0_9BACT</name>
<dbReference type="PROSITE" id="PS51447">
    <property type="entry name" value="FDX_ACB"/>
    <property type="match status" value="1"/>
</dbReference>
<evidence type="ECO:0000256" key="1">
    <source>
        <dbReference type="ARBA" id="ARBA00004496"/>
    </source>
</evidence>
<evidence type="ECO:0000256" key="16">
    <source>
        <dbReference type="PROSITE-ProRule" id="PRU00209"/>
    </source>
</evidence>
<dbReference type="InterPro" id="IPR012340">
    <property type="entry name" value="NA-bd_OB-fold"/>
</dbReference>
<evidence type="ECO:0000256" key="12">
    <source>
        <dbReference type="ARBA" id="ARBA00022917"/>
    </source>
</evidence>
<keyword evidence="6 15" id="KW-0436">Ligase</keyword>
<dbReference type="OrthoDB" id="9805455at2"/>
<proteinExistence type="inferred from homology"/>
<evidence type="ECO:0000256" key="8">
    <source>
        <dbReference type="ARBA" id="ARBA00022741"/>
    </source>
</evidence>
<dbReference type="InterPro" id="IPR036690">
    <property type="entry name" value="Fdx_antiC-bd_sf"/>
</dbReference>
<evidence type="ECO:0000256" key="15">
    <source>
        <dbReference type="HAMAP-Rule" id="MF_00283"/>
    </source>
</evidence>
<dbReference type="SUPFAM" id="SSF54991">
    <property type="entry name" value="Anticodon-binding domain of PheRS"/>
    <property type="match status" value="1"/>
</dbReference>
<feature type="domain" description="B5" evidence="19">
    <location>
        <begin position="423"/>
        <end position="499"/>
    </location>
</feature>
<evidence type="ECO:0000256" key="2">
    <source>
        <dbReference type="ARBA" id="ARBA00008653"/>
    </source>
</evidence>
<dbReference type="InterPro" id="IPR033714">
    <property type="entry name" value="tRNA_bind_bactPheRS"/>
</dbReference>
<dbReference type="HAMAP" id="MF_00283">
    <property type="entry name" value="Phe_tRNA_synth_beta1"/>
    <property type="match status" value="1"/>
</dbReference>
<keyword evidence="11 16" id="KW-0694">RNA-binding</keyword>
<accession>A0A3M9NHI0</accession>
<dbReference type="GO" id="GO:0000287">
    <property type="term" value="F:magnesium ion binding"/>
    <property type="evidence" value="ECO:0007669"/>
    <property type="project" value="UniProtKB-UniRule"/>
</dbReference>
<dbReference type="Gene3D" id="3.30.70.380">
    <property type="entry name" value="Ferrodoxin-fold anticodon-binding domain"/>
    <property type="match status" value="1"/>
</dbReference>
<dbReference type="SUPFAM" id="SSF50249">
    <property type="entry name" value="Nucleic acid-binding proteins"/>
    <property type="match status" value="1"/>
</dbReference>
<dbReference type="InterPro" id="IPR005146">
    <property type="entry name" value="B3/B4_tRNA-bd"/>
</dbReference>
<gene>
    <name evidence="15" type="primary">pheT</name>
    <name evidence="20" type="ORF">EFY79_07535</name>
</gene>
<dbReference type="Gene3D" id="2.40.50.140">
    <property type="entry name" value="Nucleic acid-binding proteins"/>
    <property type="match status" value="1"/>
</dbReference>
<dbReference type="PANTHER" id="PTHR10947">
    <property type="entry name" value="PHENYLALANYL-TRNA SYNTHETASE BETA CHAIN AND LEUCINE-RICH REPEAT-CONTAINING PROTEIN 47"/>
    <property type="match status" value="1"/>
</dbReference>
<dbReference type="NCBIfam" id="NF045760">
    <property type="entry name" value="YtpR"/>
    <property type="match status" value="1"/>
</dbReference>
<evidence type="ECO:0000256" key="3">
    <source>
        <dbReference type="ARBA" id="ARBA00011209"/>
    </source>
</evidence>
<keyword evidence="7 15" id="KW-0479">Metal-binding</keyword>
<dbReference type="InterPro" id="IPR004532">
    <property type="entry name" value="Phe-tRNA-ligase_IIc_bsu_bact"/>
</dbReference>
<dbReference type="Gene3D" id="3.30.56.10">
    <property type="match status" value="2"/>
</dbReference>
<keyword evidence="10 15" id="KW-0460">Magnesium</keyword>
<evidence type="ECO:0000256" key="14">
    <source>
        <dbReference type="ARBA" id="ARBA00049255"/>
    </source>
</evidence>
<dbReference type="InterPro" id="IPR002547">
    <property type="entry name" value="tRNA-bd_dom"/>
</dbReference>
<evidence type="ECO:0000259" key="18">
    <source>
        <dbReference type="PROSITE" id="PS51447"/>
    </source>
</evidence>
<dbReference type="InterPro" id="IPR045060">
    <property type="entry name" value="Phe-tRNA-ligase_IIc_bsu"/>
</dbReference>
<dbReference type="InterPro" id="IPR041616">
    <property type="entry name" value="PheRS_beta_core"/>
</dbReference>
<feature type="domain" description="FDX-ACB" evidence="18">
    <location>
        <begin position="722"/>
        <end position="815"/>
    </location>
</feature>
<dbReference type="GO" id="GO:0004826">
    <property type="term" value="F:phenylalanine-tRNA ligase activity"/>
    <property type="evidence" value="ECO:0007669"/>
    <property type="project" value="UniProtKB-UniRule"/>
</dbReference>
<comment type="subcellular location">
    <subcellularLocation>
        <location evidence="1 15">Cytoplasm</location>
    </subcellularLocation>
</comment>
<dbReference type="InterPro" id="IPR045864">
    <property type="entry name" value="aa-tRNA-synth_II/BPL/LPL"/>
</dbReference>
<dbReference type="Pfam" id="PF17759">
    <property type="entry name" value="tRNA_synthFbeta"/>
    <property type="match status" value="1"/>
</dbReference>
<feature type="binding site" evidence="15">
    <location>
        <position position="483"/>
    </location>
    <ligand>
        <name>Mg(2+)</name>
        <dbReference type="ChEBI" id="CHEBI:18420"/>
        <note>shared with alpha subunit</note>
    </ligand>
</feature>
<reference evidence="20 21" key="1">
    <citation type="submission" date="2018-11" db="EMBL/GenBank/DDBJ databases">
        <title>Draft genome sequence of Ferruginibacter sp. BO-59.</title>
        <authorList>
            <person name="Im W.T."/>
        </authorList>
    </citation>
    <scope>NUCLEOTIDE SEQUENCE [LARGE SCALE GENOMIC DNA]</scope>
    <source>
        <strain evidence="20 21">BO-59</strain>
    </source>
</reference>
<dbReference type="CDD" id="cd02796">
    <property type="entry name" value="tRNA_bind_bactPheRS"/>
    <property type="match status" value="1"/>
</dbReference>
<keyword evidence="21" id="KW-1185">Reference proteome</keyword>
<dbReference type="NCBIfam" id="TIGR00472">
    <property type="entry name" value="pheT_bact"/>
    <property type="match status" value="1"/>
</dbReference>
<evidence type="ECO:0000259" key="19">
    <source>
        <dbReference type="PROSITE" id="PS51483"/>
    </source>
</evidence>
<dbReference type="InterPro" id="IPR020825">
    <property type="entry name" value="Phe-tRNA_synthase-like_B3/B4"/>
</dbReference>
<keyword evidence="4 15" id="KW-0963">Cytoplasm</keyword>
<dbReference type="CDD" id="cd00769">
    <property type="entry name" value="PheRS_beta_core"/>
    <property type="match status" value="1"/>
</dbReference>
<dbReference type="EC" id="6.1.1.20" evidence="15"/>
<keyword evidence="12 15" id="KW-0648">Protein biosynthesis</keyword>
<dbReference type="SUPFAM" id="SSF55681">
    <property type="entry name" value="Class II aaRS and biotin synthetases"/>
    <property type="match status" value="1"/>
</dbReference>
<dbReference type="PROSITE" id="PS51483">
    <property type="entry name" value="B5"/>
    <property type="match status" value="1"/>
</dbReference>
<dbReference type="Pfam" id="PF01588">
    <property type="entry name" value="tRNA_bind"/>
    <property type="match status" value="1"/>
</dbReference>
<dbReference type="SUPFAM" id="SSF46955">
    <property type="entry name" value="Putative DNA-binding domain"/>
    <property type="match status" value="1"/>
</dbReference>
<dbReference type="Pfam" id="PF03484">
    <property type="entry name" value="B5"/>
    <property type="match status" value="1"/>
</dbReference>
<evidence type="ECO:0000256" key="10">
    <source>
        <dbReference type="ARBA" id="ARBA00022842"/>
    </source>
</evidence>
<dbReference type="Pfam" id="PF03147">
    <property type="entry name" value="FDX-ACB"/>
    <property type="match status" value="1"/>
</dbReference>
<evidence type="ECO:0000313" key="20">
    <source>
        <dbReference type="EMBL" id="RNI37246.1"/>
    </source>
</evidence>
<dbReference type="Pfam" id="PF03483">
    <property type="entry name" value="B3_4"/>
    <property type="match status" value="1"/>
</dbReference>
<feature type="binding site" evidence="15">
    <location>
        <position position="487"/>
    </location>
    <ligand>
        <name>Mg(2+)</name>
        <dbReference type="ChEBI" id="CHEBI:18420"/>
        <note>shared with alpha subunit</note>
    </ligand>
</feature>
<feature type="binding site" evidence="15">
    <location>
        <position position="477"/>
    </location>
    <ligand>
        <name>Mg(2+)</name>
        <dbReference type="ChEBI" id="CHEBI:18420"/>
        <note>shared with alpha subunit</note>
    </ligand>
</feature>
<dbReference type="GO" id="GO:0009328">
    <property type="term" value="C:phenylalanine-tRNA ligase complex"/>
    <property type="evidence" value="ECO:0007669"/>
    <property type="project" value="TreeGrafter"/>
</dbReference>
<evidence type="ECO:0000256" key="4">
    <source>
        <dbReference type="ARBA" id="ARBA00022490"/>
    </source>
</evidence>
<comment type="subunit">
    <text evidence="3 15">Tetramer of two alpha and two beta subunits.</text>
</comment>
<dbReference type="Proteomes" id="UP000267223">
    <property type="component" value="Unassembled WGS sequence"/>
</dbReference>
<comment type="cofactor">
    <cofactor evidence="15">
        <name>Mg(2+)</name>
        <dbReference type="ChEBI" id="CHEBI:18420"/>
    </cofactor>
    <text evidence="15">Binds 2 magnesium ions per tetramer.</text>
</comment>
<dbReference type="SMART" id="SM00873">
    <property type="entry name" value="B3_4"/>
    <property type="match status" value="1"/>
</dbReference>
<dbReference type="GO" id="GO:0000049">
    <property type="term" value="F:tRNA binding"/>
    <property type="evidence" value="ECO:0007669"/>
    <property type="project" value="UniProtKB-UniRule"/>
</dbReference>
<dbReference type="AlphaFoldDB" id="A0A3M9NHI0"/>
<evidence type="ECO:0000259" key="17">
    <source>
        <dbReference type="PROSITE" id="PS50886"/>
    </source>
</evidence>
<feature type="domain" description="TRNA-binding" evidence="17">
    <location>
        <begin position="49"/>
        <end position="162"/>
    </location>
</feature>